<evidence type="ECO:0000256" key="2">
    <source>
        <dbReference type="ARBA" id="ARBA00022692"/>
    </source>
</evidence>
<dbReference type="GO" id="GO:0015267">
    <property type="term" value="F:channel activity"/>
    <property type="evidence" value="ECO:0007669"/>
    <property type="project" value="InterPro"/>
</dbReference>
<evidence type="ECO:0000256" key="3">
    <source>
        <dbReference type="ARBA" id="ARBA00022989"/>
    </source>
</evidence>
<keyword evidence="4 5" id="KW-0472">Membrane</keyword>
<dbReference type="SUPFAM" id="SSF81338">
    <property type="entry name" value="Aquaporin-like"/>
    <property type="match status" value="1"/>
</dbReference>
<dbReference type="EMBL" id="MN740656">
    <property type="protein sequence ID" value="QHU06508.1"/>
    <property type="molecule type" value="Genomic_DNA"/>
</dbReference>
<evidence type="ECO:0000256" key="4">
    <source>
        <dbReference type="ARBA" id="ARBA00023136"/>
    </source>
</evidence>
<proteinExistence type="predicted"/>
<feature type="transmembrane region" description="Helical" evidence="5">
    <location>
        <begin position="66"/>
        <end position="87"/>
    </location>
</feature>
<evidence type="ECO:0008006" key="7">
    <source>
        <dbReference type="Google" id="ProtNLM"/>
    </source>
</evidence>
<evidence type="ECO:0000313" key="6">
    <source>
        <dbReference type="EMBL" id="QHU06508.1"/>
    </source>
</evidence>
<feature type="transmembrane region" description="Helical" evidence="5">
    <location>
        <begin position="12"/>
        <end position="38"/>
    </location>
</feature>
<accession>A0A6C0JRK0</accession>
<sequence>MLSPTIVEFLGTALLIGAVSFTGVPVLIVAALAIAIGLGGKISGGHFNPAVTGWALLSGKIGQAKAVSYILAQIAAAVFIWVTGSIVKV</sequence>
<dbReference type="InterPro" id="IPR000425">
    <property type="entry name" value="MIP"/>
</dbReference>
<name>A0A6C0JRK0_9ZZZZ</name>
<dbReference type="Gene3D" id="1.20.1080.10">
    <property type="entry name" value="Glycerol uptake facilitator protein"/>
    <property type="match status" value="1"/>
</dbReference>
<dbReference type="InterPro" id="IPR023271">
    <property type="entry name" value="Aquaporin-like"/>
</dbReference>
<protein>
    <recommendedName>
        <fullName evidence="7">Major intrinsic protein</fullName>
    </recommendedName>
</protein>
<dbReference type="Pfam" id="PF00230">
    <property type="entry name" value="MIP"/>
    <property type="match status" value="1"/>
</dbReference>
<keyword evidence="2 5" id="KW-0812">Transmembrane</keyword>
<organism evidence="6">
    <name type="scientific">viral metagenome</name>
    <dbReference type="NCBI Taxonomy" id="1070528"/>
    <lineage>
        <taxon>unclassified sequences</taxon>
        <taxon>metagenomes</taxon>
        <taxon>organismal metagenomes</taxon>
    </lineage>
</organism>
<reference evidence="6" key="1">
    <citation type="journal article" date="2020" name="Nature">
        <title>Giant virus diversity and host interactions through global metagenomics.</title>
        <authorList>
            <person name="Schulz F."/>
            <person name="Roux S."/>
            <person name="Paez-Espino D."/>
            <person name="Jungbluth S."/>
            <person name="Walsh D.A."/>
            <person name="Denef V.J."/>
            <person name="McMahon K.D."/>
            <person name="Konstantinidis K.T."/>
            <person name="Eloe-Fadrosh E.A."/>
            <person name="Kyrpides N.C."/>
            <person name="Woyke T."/>
        </authorList>
    </citation>
    <scope>NUCLEOTIDE SEQUENCE</scope>
    <source>
        <strain evidence="6">GVMAG-S-1035315-10</strain>
    </source>
</reference>
<keyword evidence="3 5" id="KW-1133">Transmembrane helix</keyword>
<comment type="subcellular location">
    <subcellularLocation>
        <location evidence="1">Membrane</location>
        <topology evidence="1">Multi-pass membrane protein</topology>
    </subcellularLocation>
</comment>
<evidence type="ECO:0000256" key="1">
    <source>
        <dbReference type="ARBA" id="ARBA00004141"/>
    </source>
</evidence>
<dbReference type="AlphaFoldDB" id="A0A6C0JRK0"/>
<evidence type="ECO:0000256" key="5">
    <source>
        <dbReference type="SAM" id="Phobius"/>
    </source>
</evidence>
<dbReference type="GO" id="GO:0016020">
    <property type="term" value="C:membrane"/>
    <property type="evidence" value="ECO:0007669"/>
    <property type="project" value="UniProtKB-SubCell"/>
</dbReference>